<evidence type="ECO:0000313" key="1">
    <source>
        <dbReference type="EMBL" id="GAI32043.1"/>
    </source>
</evidence>
<dbReference type="SUPFAM" id="SSF52540">
    <property type="entry name" value="P-loop containing nucleoside triphosphate hydrolases"/>
    <property type="match status" value="1"/>
</dbReference>
<feature type="non-terminal residue" evidence="1">
    <location>
        <position position="1"/>
    </location>
</feature>
<dbReference type="Gene3D" id="3.40.50.300">
    <property type="entry name" value="P-loop containing nucleotide triphosphate hydrolases"/>
    <property type="match status" value="1"/>
</dbReference>
<dbReference type="AlphaFoldDB" id="X1ML83"/>
<comment type="caution">
    <text evidence="1">The sequence shown here is derived from an EMBL/GenBank/DDBJ whole genome shotgun (WGS) entry which is preliminary data.</text>
</comment>
<protein>
    <recommendedName>
        <fullName evidence="2">CobQ/CobB/MinD/ParA nucleotide binding domain-containing protein</fullName>
    </recommendedName>
</protein>
<sequence>LSIGEIMAPPVIRKVKEYISHEGTVIIDVSPGTSCPVVEAVKGSDFCLLVTEPTPFGLNDLVLAVEVVRKLNMPCGVVLNRVGVGDGKISTFSFITAMAL</sequence>
<proteinExistence type="predicted"/>
<dbReference type="PANTHER" id="PTHR43063:SF1">
    <property type="entry name" value="4FE-4S CLUSTER CONTAINING PARA FAMILY ATPASE PROTEIN"/>
    <property type="match status" value="1"/>
</dbReference>
<dbReference type="PANTHER" id="PTHR43063">
    <property type="entry name" value="4FE-4S CLUSTER CONTAINING PARA FAMILY ATPASE PROTEIN"/>
    <property type="match status" value="1"/>
</dbReference>
<accession>X1ML83</accession>
<name>X1ML83_9ZZZZ</name>
<dbReference type="InterPro" id="IPR027417">
    <property type="entry name" value="P-loop_NTPase"/>
</dbReference>
<gene>
    <name evidence="1" type="ORF">S06H3_30978</name>
</gene>
<organism evidence="1">
    <name type="scientific">marine sediment metagenome</name>
    <dbReference type="NCBI Taxonomy" id="412755"/>
    <lineage>
        <taxon>unclassified sequences</taxon>
        <taxon>metagenomes</taxon>
        <taxon>ecological metagenomes</taxon>
    </lineage>
</organism>
<evidence type="ECO:0008006" key="2">
    <source>
        <dbReference type="Google" id="ProtNLM"/>
    </source>
</evidence>
<dbReference type="EMBL" id="BARV01018299">
    <property type="protein sequence ID" value="GAI32043.1"/>
    <property type="molecule type" value="Genomic_DNA"/>
</dbReference>
<reference evidence="1" key="1">
    <citation type="journal article" date="2014" name="Front. Microbiol.">
        <title>High frequency of phylogenetically diverse reductive dehalogenase-homologous genes in deep subseafloor sedimentary metagenomes.</title>
        <authorList>
            <person name="Kawai M."/>
            <person name="Futagami T."/>
            <person name="Toyoda A."/>
            <person name="Takaki Y."/>
            <person name="Nishi S."/>
            <person name="Hori S."/>
            <person name="Arai W."/>
            <person name="Tsubouchi T."/>
            <person name="Morono Y."/>
            <person name="Uchiyama I."/>
            <person name="Ito T."/>
            <person name="Fujiyama A."/>
            <person name="Inagaki F."/>
            <person name="Takami H."/>
        </authorList>
    </citation>
    <scope>NUCLEOTIDE SEQUENCE</scope>
    <source>
        <strain evidence="1">Expedition CK06-06</strain>
    </source>
</reference>